<dbReference type="NCBIfam" id="TIGR00296">
    <property type="entry name" value="TIGR00296 family protein"/>
    <property type="match status" value="1"/>
</dbReference>
<dbReference type="InterPro" id="IPR027485">
    <property type="entry name" value="AMMECR1_N"/>
</dbReference>
<sequence length="195" mass="21567">MSLPRPSPVAVQSGEFSQEERSRLLRLAHDSILSVLEQREISLEPPTAHLAQPRGVFTSLHLEGELRGCVGYVLPVSSLYRAVAETAQAAAFDDTRFYPVTQDEAPHLQIELSILSVPQPIQAEAVEVGRHGLLISLSGRRGLLLPQVPVEHNWDRTTFLEQTCHKAGLPSDAWKKGALIEAFTAEVFGEERTRE</sequence>
<evidence type="ECO:0000313" key="2">
    <source>
        <dbReference type="EMBL" id="SPF46461.1"/>
    </source>
</evidence>
<dbReference type="Gene3D" id="3.30.1490.150">
    <property type="entry name" value="Hypothetical protein ph0010, domain 2"/>
    <property type="match status" value="1"/>
</dbReference>
<dbReference type="InterPro" id="IPR023473">
    <property type="entry name" value="AMMECR1"/>
</dbReference>
<dbReference type="Pfam" id="PF01871">
    <property type="entry name" value="AMMECR1"/>
    <property type="match status" value="1"/>
</dbReference>
<dbReference type="InterPro" id="IPR036071">
    <property type="entry name" value="AMMECR1_dom_sf"/>
</dbReference>
<evidence type="ECO:0000259" key="1">
    <source>
        <dbReference type="PROSITE" id="PS51112"/>
    </source>
</evidence>
<dbReference type="PROSITE" id="PS51112">
    <property type="entry name" value="AMMECR1"/>
    <property type="match status" value="1"/>
</dbReference>
<feature type="domain" description="AMMECR1" evidence="1">
    <location>
        <begin position="19"/>
        <end position="195"/>
    </location>
</feature>
<dbReference type="AlphaFoldDB" id="A0A2U3L3J1"/>
<dbReference type="OrthoDB" id="159752at2"/>
<evidence type="ECO:0000313" key="3">
    <source>
        <dbReference type="Proteomes" id="UP000238701"/>
    </source>
</evidence>
<dbReference type="SUPFAM" id="SSF143447">
    <property type="entry name" value="AMMECR1-like"/>
    <property type="match status" value="1"/>
</dbReference>
<proteinExistence type="predicted"/>
<protein>
    <submittedName>
        <fullName evidence="2">Protein AF_1969</fullName>
    </submittedName>
</protein>
<organism evidence="2 3">
    <name type="scientific">Candidatus Sulfotelmatobacter kueseliae</name>
    <dbReference type="NCBI Taxonomy" id="2042962"/>
    <lineage>
        <taxon>Bacteria</taxon>
        <taxon>Pseudomonadati</taxon>
        <taxon>Acidobacteriota</taxon>
        <taxon>Terriglobia</taxon>
        <taxon>Terriglobales</taxon>
        <taxon>Candidatus Korobacteraceae</taxon>
        <taxon>Candidatus Sulfotelmatobacter</taxon>
    </lineage>
</organism>
<dbReference type="InterPro" id="IPR027623">
    <property type="entry name" value="AmmeMemoSam_A"/>
</dbReference>
<accession>A0A2U3L3J1</accession>
<dbReference type="Gene3D" id="3.30.700.20">
    <property type="entry name" value="Hypothetical protein ph0010, domain 1"/>
    <property type="match status" value="1"/>
</dbReference>
<dbReference type="InterPro" id="IPR002733">
    <property type="entry name" value="AMMECR1_domain"/>
</dbReference>
<dbReference type="Proteomes" id="UP000238701">
    <property type="component" value="Unassembled WGS sequence"/>
</dbReference>
<dbReference type="PANTHER" id="PTHR13016:SF0">
    <property type="entry name" value="AMME SYNDROME CANDIDATE GENE 1 PROTEIN"/>
    <property type="match status" value="1"/>
</dbReference>
<reference evidence="3" key="1">
    <citation type="submission" date="2018-02" db="EMBL/GenBank/DDBJ databases">
        <authorList>
            <person name="Hausmann B."/>
        </authorList>
    </citation>
    <scope>NUCLEOTIDE SEQUENCE [LARGE SCALE GENOMIC DNA]</scope>
    <source>
        <strain evidence="3">Peat soil MAG SbA1</strain>
    </source>
</reference>
<dbReference type="EMBL" id="OMOD01000161">
    <property type="protein sequence ID" value="SPF46461.1"/>
    <property type="molecule type" value="Genomic_DNA"/>
</dbReference>
<dbReference type="PANTHER" id="PTHR13016">
    <property type="entry name" value="AMMECR1 HOMOLOG"/>
    <property type="match status" value="1"/>
</dbReference>
<gene>
    <name evidence="2" type="ORF">SBA1_650010</name>
</gene>
<dbReference type="NCBIfam" id="TIGR04335">
    <property type="entry name" value="AmmeMemoSam_A"/>
    <property type="match status" value="1"/>
</dbReference>
<name>A0A2U3L3J1_9BACT</name>